<evidence type="ECO:0000256" key="1">
    <source>
        <dbReference type="SAM" id="MobiDB-lite"/>
    </source>
</evidence>
<dbReference type="EMBL" id="GG745356">
    <property type="protein sequence ID" value="KNE68291.1"/>
    <property type="molecule type" value="Genomic_DNA"/>
</dbReference>
<feature type="compositionally biased region" description="Pro residues" evidence="1">
    <location>
        <begin position="15"/>
        <end position="25"/>
    </location>
</feature>
<proteinExistence type="predicted"/>
<accession>A0A0L0T0J8</accession>
<reference evidence="3" key="2">
    <citation type="submission" date="2009-11" db="EMBL/GenBank/DDBJ databases">
        <title>The Genome Sequence of Allomyces macrogynus strain ATCC 38327.</title>
        <authorList>
            <consortium name="The Broad Institute Genome Sequencing Platform"/>
            <person name="Russ C."/>
            <person name="Cuomo C."/>
            <person name="Shea T."/>
            <person name="Young S.K."/>
            <person name="Zeng Q."/>
            <person name="Koehrsen M."/>
            <person name="Haas B."/>
            <person name="Borodovsky M."/>
            <person name="Guigo R."/>
            <person name="Alvarado L."/>
            <person name="Berlin A."/>
            <person name="Borenstein D."/>
            <person name="Chen Z."/>
            <person name="Engels R."/>
            <person name="Freedman E."/>
            <person name="Gellesch M."/>
            <person name="Goldberg J."/>
            <person name="Griggs A."/>
            <person name="Gujja S."/>
            <person name="Heiman D."/>
            <person name="Hepburn T."/>
            <person name="Howarth C."/>
            <person name="Jen D."/>
            <person name="Larson L."/>
            <person name="Lewis B."/>
            <person name="Mehta T."/>
            <person name="Park D."/>
            <person name="Pearson M."/>
            <person name="Roberts A."/>
            <person name="Saif S."/>
            <person name="Shenoy N."/>
            <person name="Sisk P."/>
            <person name="Stolte C."/>
            <person name="Sykes S."/>
            <person name="Walk T."/>
            <person name="White J."/>
            <person name="Yandava C."/>
            <person name="Burger G."/>
            <person name="Gray M.W."/>
            <person name="Holland P.W.H."/>
            <person name="King N."/>
            <person name="Lang F.B.F."/>
            <person name="Roger A.J."/>
            <person name="Ruiz-Trillo I."/>
            <person name="Lander E."/>
            <person name="Nusbaum C."/>
        </authorList>
    </citation>
    <scope>NUCLEOTIDE SEQUENCE [LARGE SCALE GENOMIC DNA]</scope>
    <source>
        <strain evidence="3">ATCC 38327</strain>
    </source>
</reference>
<dbReference type="Proteomes" id="UP000054350">
    <property type="component" value="Unassembled WGS sequence"/>
</dbReference>
<keyword evidence="3" id="KW-1185">Reference proteome</keyword>
<dbReference type="OrthoDB" id="10342187at2759"/>
<evidence type="ECO:0008006" key="4">
    <source>
        <dbReference type="Google" id="ProtNLM"/>
    </source>
</evidence>
<feature type="region of interest" description="Disordered" evidence="1">
    <location>
        <begin position="207"/>
        <end position="230"/>
    </location>
</feature>
<reference evidence="2 3" key="1">
    <citation type="submission" date="2009-11" db="EMBL/GenBank/DDBJ databases">
        <title>Annotation of Allomyces macrogynus ATCC 38327.</title>
        <authorList>
            <consortium name="The Broad Institute Genome Sequencing Platform"/>
            <person name="Russ C."/>
            <person name="Cuomo C."/>
            <person name="Burger G."/>
            <person name="Gray M.W."/>
            <person name="Holland P.W.H."/>
            <person name="King N."/>
            <person name="Lang F.B.F."/>
            <person name="Roger A.J."/>
            <person name="Ruiz-Trillo I."/>
            <person name="Young S.K."/>
            <person name="Zeng Q."/>
            <person name="Gargeya S."/>
            <person name="Fitzgerald M."/>
            <person name="Haas B."/>
            <person name="Abouelleil A."/>
            <person name="Alvarado L."/>
            <person name="Arachchi H.M."/>
            <person name="Berlin A."/>
            <person name="Chapman S.B."/>
            <person name="Gearin G."/>
            <person name="Goldberg J."/>
            <person name="Griggs A."/>
            <person name="Gujja S."/>
            <person name="Hansen M."/>
            <person name="Heiman D."/>
            <person name="Howarth C."/>
            <person name="Larimer J."/>
            <person name="Lui A."/>
            <person name="MacDonald P.J.P."/>
            <person name="McCowen C."/>
            <person name="Montmayeur A."/>
            <person name="Murphy C."/>
            <person name="Neiman D."/>
            <person name="Pearson M."/>
            <person name="Priest M."/>
            <person name="Roberts A."/>
            <person name="Saif S."/>
            <person name="Shea T."/>
            <person name="Sisk P."/>
            <person name="Stolte C."/>
            <person name="Sykes S."/>
            <person name="Wortman J."/>
            <person name="Nusbaum C."/>
            <person name="Birren B."/>
        </authorList>
    </citation>
    <scope>NUCLEOTIDE SEQUENCE [LARGE SCALE GENOMIC DNA]</scope>
    <source>
        <strain evidence="2 3">ATCC 38327</strain>
    </source>
</reference>
<organism evidence="2 3">
    <name type="scientific">Allomyces macrogynus (strain ATCC 38327)</name>
    <name type="common">Allomyces javanicus var. macrogynus</name>
    <dbReference type="NCBI Taxonomy" id="578462"/>
    <lineage>
        <taxon>Eukaryota</taxon>
        <taxon>Fungi</taxon>
        <taxon>Fungi incertae sedis</taxon>
        <taxon>Blastocladiomycota</taxon>
        <taxon>Blastocladiomycetes</taxon>
        <taxon>Blastocladiales</taxon>
        <taxon>Blastocladiaceae</taxon>
        <taxon>Allomyces</taxon>
    </lineage>
</organism>
<evidence type="ECO:0000313" key="2">
    <source>
        <dbReference type="EMBL" id="KNE68291.1"/>
    </source>
</evidence>
<gene>
    <name evidence="2" type="ORF">AMAG_12958</name>
</gene>
<name>A0A0L0T0J8_ALLM3</name>
<protein>
    <recommendedName>
        <fullName evidence="4">PH domain-containing protein</fullName>
    </recommendedName>
</protein>
<dbReference type="AlphaFoldDB" id="A0A0L0T0J8"/>
<feature type="region of interest" description="Disordered" evidence="1">
    <location>
        <begin position="349"/>
        <end position="388"/>
    </location>
</feature>
<sequence>MPHTDHMYEFGGSPPLRPTTPVTPPPAPLPVGRTHGHLVKSSSGHDAWRAATVLLPPPASTFLTRPPGLATQLPVLAHRPKRTPWPSTSWSPRWLVIDHVSRVLHVYKEPAALLPVDSIPLASSHVIVRPAAADRLVLEYLSTKYQFRAAPSDVFPGSFTGRFPSDLNLLAGALDRAMRGVRARARRTSSLPPPGVVLAAIPAPATLPRSMPSRGRSRERSIPRSPATETRHLVDALCRGASPYVAPVSAPASPAVIEDPLPFAEDAPCRPARGPHLGAWHDEAVVGSSSSSGWSEDGGGHTAMQDLMFLDDYFRAQAGLPPPLHARPARPRSTPPIASAPWLSDAMVVPPVPAWRGGGNEGWQRPVPDPFSDPFRDPDEAPAVARTG</sequence>
<evidence type="ECO:0000313" key="3">
    <source>
        <dbReference type="Proteomes" id="UP000054350"/>
    </source>
</evidence>
<dbReference type="SUPFAM" id="SSF50729">
    <property type="entry name" value="PH domain-like"/>
    <property type="match status" value="1"/>
</dbReference>
<dbReference type="VEuPathDB" id="FungiDB:AMAG_12958"/>
<feature type="region of interest" description="Disordered" evidence="1">
    <location>
        <begin position="1"/>
        <end position="25"/>
    </location>
</feature>